<keyword evidence="2" id="KW-1185">Reference proteome</keyword>
<evidence type="ECO:0000313" key="1">
    <source>
        <dbReference type="EMBL" id="MBA0740367.1"/>
    </source>
</evidence>
<dbReference type="Proteomes" id="UP000593579">
    <property type="component" value="Unassembled WGS sequence"/>
</dbReference>
<name>A0A7J9BW43_GOSGO</name>
<gene>
    <name evidence="1" type="ORF">Gogos_013572</name>
</gene>
<proteinExistence type="predicted"/>
<dbReference type="AlphaFoldDB" id="A0A7J9BW43"/>
<evidence type="ECO:0000313" key="2">
    <source>
        <dbReference type="Proteomes" id="UP000593579"/>
    </source>
</evidence>
<reference evidence="1 2" key="1">
    <citation type="journal article" date="2019" name="Genome Biol. Evol.">
        <title>Insights into the evolution of the New World diploid cottons (Gossypium, subgenus Houzingenia) based on genome sequencing.</title>
        <authorList>
            <person name="Grover C.E."/>
            <person name="Arick M.A. 2nd"/>
            <person name="Thrash A."/>
            <person name="Conover J.L."/>
            <person name="Sanders W.S."/>
            <person name="Peterson D.G."/>
            <person name="Frelichowski J.E."/>
            <person name="Scheffler J.A."/>
            <person name="Scheffler B.E."/>
            <person name="Wendel J.F."/>
        </authorList>
    </citation>
    <scope>NUCLEOTIDE SEQUENCE [LARGE SCALE GENOMIC DNA]</scope>
    <source>
        <strain evidence="1">5</strain>
        <tissue evidence="1">Leaf</tissue>
    </source>
</reference>
<dbReference type="OrthoDB" id="1693525at2759"/>
<comment type="caution">
    <text evidence="1">The sequence shown here is derived from an EMBL/GenBank/DDBJ whole genome shotgun (WGS) entry which is preliminary data.</text>
</comment>
<dbReference type="EMBL" id="JABEZY010000006">
    <property type="protein sequence ID" value="MBA0740367.1"/>
    <property type="molecule type" value="Genomic_DNA"/>
</dbReference>
<protein>
    <submittedName>
        <fullName evidence="1">Uncharacterized protein</fullName>
    </submittedName>
</protein>
<accession>A0A7J9BW43</accession>
<organism evidence="1 2">
    <name type="scientific">Gossypium gossypioides</name>
    <name type="common">Mexican cotton</name>
    <name type="synonym">Selera gossypioides</name>
    <dbReference type="NCBI Taxonomy" id="34282"/>
    <lineage>
        <taxon>Eukaryota</taxon>
        <taxon>Viridiplantae</taxon>
        <taxon>Streptophyta</taxon>
        <taxon>Embryophyta</taxon>
        <taxon>Tracheophyta</taxon>
        <taxon>Spermatophyta</taxon>
        <taxon>Magnoliopsida</taxon>
        <taxon>eudicotyledons</taxon>
        <taxon>Gunneridae</taxon>
        <taxon>Pentapetalae</taxon>
        <taxon>rosids</taxon>
        <taxon>malvids</taxon>
        <taxon>Malvales</taxon>
        <taxon>Malvaceae</taxon>
        <taxon>Malvoideae</taxon>
        <taxon>Gossypium</taxon>
    </lineage>
</organism>
<sequence>MSIYFSQHTPLEKLDKKHFAKGSHGPRQNGSTAVSQDINSLKQIALVEAKMKKLCDLLSKVSWLLTLPLTIFDKNVKYEGKPLQKYVAAVCTPDMVIIGVDF</sequence>